<sequence length="286" mass="30923">MGVTKISTMLPLMAAITLTILLLSQVCYAQDAPQDYINAHNNARSQVGVGPMTWNATLASFAQNYINTLKGSCSLVHSGGPYGENLAGSTGDLTGTAAVNLWVAEKQYYHYNSNSCDSGKIRNIINKECSHACKPRLGIVADITAYAQDSPQDYLDAHNAARSEAGVADLVWDDDVAAFAENYATERQGDCEMIHSGGGDEGYGENIAWSSGDLAGSEAVGMWVDEKDKYEYDSNSCVGGECRHYTQVVWSNTIRLGCAKVNCDNGGTFITCNYHPPGNYVHQRPY</sequence>
<dbReference type="PROSITE" id="PS01010">
    <property type="entry name" value="CRISP_2"/>
    <property type="match status" value="1"/>
</dbReference>
<dbReference type="PANTHER" id="PTHR10334">
    <property type="entry name" value="CYSTEINE-RICH SECRETORY PROTEIN-RELATED"/>
    <property type="match status" value="1"/>
</dbReference>
<keyword evidence="5" id="KW-1015">Disulfide bond</keyword>
<keyword evidence="10" id="KW-1185">Reference proteome</keyword>
<dbReference type="GO" id="GO:0005576">
    <property type="term" value="C:extracellular region"/>
    <property type="evidence" value="ECO:0007669"/>
    <property type="project" value="InterPro"/>
</dbReference>
<accession>A0A444WXW3</accession>
<dbReference type="AlphaFoldDB" id="A0A444WXW3"/>
<dbReference type="EMBL" id="SDMP01000020">
    <property type="protein sequence ID" value="RYQ82240.1"/>
    <property type="molecule type" value="Genomic_DNA"/>
</dbReference>
<organism evidence="9 10">
    <name type="scientific">Arachis hypogaea</name>
    <name type="common">Peanut</name>
    <dbReference type="NCBI Taxonomy" id="3818"/>
    <lineage>
        <taxon>Eukaryota</taxon>
        <taxon>Viridiplantae</taxon>
        <taxon>Streptophyta</taxon>
        <taxon>Embryophyta</taxon>
        <taxon>Tracheophyta</taxon>
        <taxon>Spermatophyta</taxon>
        <taxon>Magnoliopsida</taxon>
        <taxon>eudicotyledons</taxon>
        <taxon>Gunneridae</taxon>
        <taxon>Pentapetalae</taxon>
        <taxon>rosids</taxon>
        <taxon>fabids</taxon>
        <taxon>Fabales</taxon>
        <taxon>Fabaceae</taxon>
        <taxon>Papilionoideae</taxon>
        <taxon>50 kb inversion clade</taxon>
        <taxon>dalbergioids sensu lato</taxon>
        <taxon>Dalbergieae</taxon>
        <taxon>Pterocarpus clade</taxon>
        <taxon>Arachis</taxon>
    </lineage>
</organism>
<evidence type="ECO:0000256" key="2">
    <source>
        <dbReference type="ARBA" id="ARBA00009923"/>
    </source>
</evidence>
<dbReference type="PRINTS" id="PR00838">
    <property type="entry name" value="V5ALLERGEN"/>
</dbReference>
<name>A0A444WXW3_ARAHY</name>
<evidence type="ECO:0000256" key="4">
    <source>
        <dbReference type="ARBA" id="ARBA00022821"/>
    </source>
</evidence>
<evidence type="ECO:0000256" key="5">
    <source>
        <dbReference type="ARBA" id="ARBA00023157"/>
    </source>
</evidence>
<dbReference type="STRING" id="3818.A0A444WXW3"/>
<evidence type="ECO:0000256" key="3">
    <source>
        <dbReference type="ARBA" id="ARBA00022729"/>
    </source>
</evidence>
<feature type="domain" description="SCP" evidence="8">
    <location>
        <begin position="31"/>
        <end position="138"/>
    </location>
</feature>
<comment type="caution">
    <text evidence="9">The sequence shown here is derived from an EMBL/GenBank/DDBJ whole genome shotgun (WGS) entry which is preliminary data.</text>
</comment>
<feature type="domain" description="SCP" evidence="8">
    <location>
        <begin position="149"/>
        <end position="282"/>
    </location>
</feature>
<dbReference type="PROSITE" id="PS01009">
    <property type="entry name" value="CRISP_1"/>
    <property type="match status" value="1"/>
</dbReference>
<evidence type="ECO:0000256" key="1">
    <source>
        <dbReference type="ARBA" id="ARBA00003143"/>
    </source>
</evidence>
<comment type="similarity">
    <text evidence="2">Belongs to the CRISP family.</text>
</comment>
<evidence type="ECO:0000256" key="7">
    <source>
        <dbReference type="SAM" id="SignalP"/>
    </source>
</evidence>
<dbReference type="Proteomes" id="UP000289738">
    <property type="component" value="Chromosome B10"/>
</dbReference>
<dbReference type="GO" id="GO:0098542">
    <property type="term" value="P:defense response to other organism"/>
    <property type="evidence" value="ECO:0007669"/>
    <property type="project" value="UniProtKB-ARBA"/>
</dbReference>
<protein>
    <recommendedName>
        <fullName evidence="8">SCP domain-containing protein</fullName>
    </recommendedName>
</protein>
<dbReference type="InterPro" id="IPR001283">
    <property type="entry name" value="CRISP-related"/>
</dbReference>
<dbReference type="InterPro" id="IPR018244">
    <property type="entry name" value="Allrgn_V5/Tpx1_CS"/>
</dbReference>
<dbReference type="Pfam" id="PF00188">
    <property type="entry name" value="CAP"/>
    <property type="match status" value="2"/>
</dbReference>
<evidence type="ECO:0000256" key="6">
    <source>
        <dbReference type="ARBA" id="ARBA00023265"/>
    </source>
</evidence>
<feature type="chain" id="PRO_5019229601" description="SCP domain-containing protein" evidence="7">
    <location>
        <begin position="30"/>
        <end position="286"/>
    </location>
</feature>
<keyword evidence="6" id="KW-0568">Pathogenesis-related protein</keyword>
<dbReference type="InterPro" id="IPR014044">
    <property type="entry name" value="CAP_dom"/>
</dbReference>
<dbReference type="CDD" id="cd05381">
    <property type="entry name" value="CAP_PR-1"/>
    <property type="match status" value="1"/>
</dbReference>
<dbReference type="PRINTS" id="PR00837">
    <property type="entry name" value="V5TPXLIKE"/>
</dbReference>
<dbReference type="SMART" id="SM00198">
    <property type="entry name" value="SCP"/>
    <property type="match status" value="2"/>
</dbReference>
<keyword evidence="4" id="KW-0611">Plant defense</keyword>
<dbReference type="SUPFAM" id="SSF55797">
    <property type="entry name" value="PR-1-like"/>
    <property type="match status" value="2"/>
</dbReference>
<evidence type="ECO:0000313" key="9">
    <source>
        <dbReference type="EMBL" id="RYQ82240.1"/>
    </source>
</evidence>
<dbReference type="InterPro" id="IPR035940">
    <property type="entry name" value="CAP_sf"/>
</dbReference>
<comment type="function">
    <text evidence="1">Probably involved in the defense reaction of plants against pathogens.</text>
</comment>
<evidence type="ECO:0000313" key="10">
    <source>
        <dbReference type="Proteomes" id="UP000289738"/>
    </source>
</evidence>
<dbReference type="FunFam" id="3.40.33.10:FF:000006">
    <property type="entry name" value="Putative pathogenesis-related protein 1"/>
    <property type="match status" value="1"/>
</dbReference>
<reference evidence="9 10" key="1">
    <citation type="submission" date="2019-01" db="EMBL/GenBank/DDBJ databases">
        <title>Sequencing of cultivated peanut Arachis hypogaea provides insights into genome evolution and oil improvement.</title>
        <authorList>
            <person name="Chen X."/>
        </authorList>
    </citation>
    <scope>NUCLEOTIDE SEQUENCE [LARGE SCALE GENOMIC DNA]</scope>
    <source>
        <strain evidence="10">cv. Fuhuasheng</strain>
        <tissue evidence="9">Leaves</tissue>
    </source>
</reference>
<keyword evidence="3 7" id="KW-0732">Signal</keyword>
<dbReference type="InterPro" id="IPR002413">
    <property type="entry name" value="V5_allergen-like"/>
</dbReference>
<evidence type="ECO:0000259" key="8">
    <source>
        <dbReference type="SMART" id="SM00198"/>
    </source>
</evidence>
<proteinExistence type="inferred from homology"/>
<gene>
    <name evidence="9" type="ORF">Ahy_B10g100834</name>
</gene>
<dbReference type="Gene3D" id="3.40.33.10">
    <property type="entry name" value="CAP"/>
    <property type="match status" value="2"/>
</dbReference>
<feature type="signal peptide" evidence="7">
    <location>
        <begin position="1"/>
        <end position="29"/>
    </location>
</feature>